<name>A0A3P6U6X2_DIBLA</name>
<evidence type="ECO:0000313" key="3">
    <source>
        <dbReference type="Proteomes" id="UP000281553"/>
    </source>
</evidence>
<proteinExistence type="predicted"/>
<dbReference type="AlphaFoldDB" id="A0A3P6U6X2"/>
<dbReference type="EMBL" id="UYRU01044567">
    <property type="protein sequence ID" value="VDK86990.1"/>
    <property type="molecule type" value="Genomic_DNA"/>
</dbReference>
<dbReference type="Proteomes" id="UP000281553">
    <property type="component" value="Unassembled WGS sequence"/>
</dbReference>
<feature type="region of interest" description="Disordered" evidence="1">
    <location>
        <begin position="79"/>
        <end position="104"/>
    </location>
</feature>
<organism evidence="2 3">
    <name type="scientific">Dibothriocephalus latus</name>
    <name type="common">Fish tapeworm</name>
    <name type="synonym">Diphyllobothrium latum</name>
    <dbReference type="NCBI Taxonomy" id="60516"/>
    <lineage>
        <taxon>Eukaryota</taxon>
        <taxon>Metazoa</taxon>
        <taxon>Spiralia</taxon>
        <taxon>Lophotrochozoa</taxon>
        <taxon>Platyhelminthes</taxon>
        <taxon>Cestoda</taxon>
        <taxon>Eucestoda</taxon>
        <taxon>Diphyllobothriidea</taxon>
        <taxon>Diphyllobothriidae</taxon>
        <taxon>Dibothriocephalus</taxon>
    </lineage>
</organism>
<keyword evidence="3" id="KW-1185">Reference proteome</keyword>
<evidence type="ECO:0000256" key="1">
    <source>
        <dbReference type="SAM" id="MobiDB-lite"/>
    </source>
</evidence>
<evidence type="ECO:0000313" key="2">
    <source>
        <dbReference type="EMBL" id="VDK86990.1"/>
    </source>
</evidence>
<gene>
    <name evidence="2" type="ORF">DILT_LOCUS3954</name>
</gene>
<dbReference type="OrthoDB" id="2151624at2759"/>
<accession>A0A3P6U6X2</accession>
<sequence length="208" mass="22830">MHPQFIAAGTKLYATGYPSENASLSCEAFGGLSIPGGLQLRLLRGPGLKELAEYNSLKSAQINRPPPPMARALLGTEPDVASTSSTSNFYGSSKYPASGADTTEENRLLDSRLAQQRLGDRIEIIRPGMDPRYHLTAGPDPKNPYAAQIRRRLFDKQAAEVWSACMKLPERAVRPTLQSLQLVNTSEYVFSSRKLLCYENCTGRPQPS</sequence>
<reference evidence="2 3" key="1">
    <citation type="submission" date="2018-11" db="EMBL/GenBank/DDBJ databases">
        <authorList>
            <consortium name="Pathogen Informatics"/>
        </authorList>
    </citation>
    <scope>NUCLEOTIDE SEQUENCE [LARGE SCALE GENOMIC DNA]</scope>
</reference>
<protein>
    <submittedName>
        <fullName evidence="2">Uncharacterized protein</fullName>
    </submittedName>
</protein>